<feature type="domain" description="SHSP" evidence="3">
    <location>
        <begin position="23"/>
        <end position="134"/>
    </location>
</feature>
<name>A0ABX7I7I8_9BACT</name>
<evidence type="ECO:0000256" key="2">
    <source>
        <dbReference type="RuleBase" id="RU003616"/>
    </source>
</evidence>
<dbReference type="Gene3D" id="2.60.40.790">
    <property type="match status" value="1"/>
</dbReference>
<gene>
    <name evidence="4" type="ORF">HWI92_13265</name>
</gene>
<dbReference type="InterPro" id="IPR008978">
    <property type="entry name" value="HSP20-like_chaperone"/>
</dbReference>
<keyword evidence="5" id="KW-1185">Reference proteome</keyword>
<sequence>MCNRYGKRGFGMRHRGFGQSYEGGGRFYKVPVNIIKNADSYELYVFAPDRAKEDFKITIRDMELTITYDARSAATENRNWIRHEFSKTSFERTFLIDHTVDAAGISAAYTNGILQITLPILPGSDAPPQEITVI</sequence>
<dbReference type="EMBL" id="CP056775">
    <property type="protein sequence ID" value="QRR01808.1"/>
    <property type="molecule type" value="Genomic_DNA"/>
</dbReference>
<dbReference type="Pfam" id="PF00011">
    <property type="entry name" value="HSP20"/>
    <property type="match status" value="1"/>
</dbReference>
<organism evidence="4 5">
    <name type="scientific">Dyadobacter sandarakinus</name>
    <dbReference type="NCBI Taxonomy" id="2747268"/>
    <lineage>
        <taxon>Bacteria</taxon>
        <taxon>Pseudomonadati</taxon>
        <taxon>Bacteroidota</taxon>
        <taxon>Cytophagia</taxon>
        <taxon>Cytophagales</taxon>
        <taxon>Spirosomataceae</taxon>
        <taxon>Dyadobacter</taxon>
    </lineage>
</organism>
<comment type="similarity">
    <text evidence="1 2">Belongs to the small heat shock protein (HSP20) family.</text>
</comment>
<dbReference type="PROSITE" id="PS01031">
    <property type="entry name" value="SHSP"/>
    <property type="match status" value="1"/>
</dbReference>
<dbReference type="InterPro" id="IPR002068">
    <property type="entry name" value="A-crystallin/Hsp20_dom"/>
</dbReference>
<evidence type="ECO:0000313" key="5">
    <source>
        <dbReference type="Proteomes" id="UP000612680"/>
    </source>
</evidence>
<evidence type="ECO:0000313" key="4">
    <source>
        <dbReference type="EMBL" id="QRR01808.1"/>
    </source>
</evidence>
<protein>
    <submittedName>
        <fullName evidence="4">Hsp20/alpha crystallin family protein</fullName>
    </submittedName>
</protein>
<dbReference type="RefSeq" id="WP_204655836.1">
    <property type="nucleotide sequence ID" value="NZ_CP056775.1"/>
</dbReference>
<dbReference type="Proteomes" id="UP000612680">
    <property type="component" value="Chromosome"/>
</dbReference>
<reference evidence="4 5" key="1">
    <citation type="submission" date="2020-06" db="EMBL/GenBank/DDBJ databases">
        <title>Dyadobacter sandarakinus sp. nov., isolated from the soil of the Arctic Yellow River Station.</title>
        <authorList>
            <person name="Zhang Y."/>
            <person name="Peng F."/>
        </authorList>
    </citation>
    <scope>NUCLEOTIDE SEQUENCE [LARGE SCALE GENOMIC DNA]</scope>
    <source>
        <strain evidence="4 5">Q3-56</strain>
    </source>
</reference>
<evidence type="ECO:0000259" key="3">
    <source>
        <dbReference type="PROSITE" id="PS01031"/>
    </source>
</evidence>
<dbReference type="CDD" id="cd06464">
    <property type="entry name" value="ACD_sHsps-like"/>
    <property type="match status" value="1"/>
</dbReference>
<accession>A0ABX7I7I8</accession>
<evidence type="ECO:0000256" key="1">
    <source>
        <dbReference type="PROSITE-ProRule" id="PRU00285"/>
    </source>
</evidence>
<proteinExistence type="inferred from homology"/>
<dbReference type="SUPFAM" id="SSF49764">
    <property type="entry name" value="HSP20-like chaperones"/>
    <property type="match status" value="1"/>
</dbReference>